<dbReference type="PANTHER" id="PTHR13507:SF0">
    <property type="entry name" value="PRKR-INTERACTING PROTEIN 1"/>
    <property type="match status" value="1"/>
</dbReference>
<dbReference type="Pfam" id="PF06658">
    <property type="entry name" value="DUF1168"/>
    <property type="match status" value="1"/>
</dbReference>
<feature type="region of interest" description="Disordered" evidence="1">
    <location>
        <begin position="1"/>
        <end position="238"/>
    </location>
</feature>
<gene>
    <name evidence="2" type="ORF">PPACK8108_LOCUS854</name>
</gene>
<sequence>RDFGVDKTLSSTDPSDSKKKRAKLDPDILPANKHAPTPLEQQRLQVAKLLQDPNREVYLPKPSREKSIRPPREMMKNVQGSSAGAGSGEFHVYKQSRRREYERLRLMDENEKKEKERMEFEKKQAELKHQAESKTSKNRARRQKKKEKRKLKSKTRGTGRSKNQSDNKDSEDEKSGSEDDSDNSEAGRKKIKLGAAPTSERVLFKQPDKSGNDDEEEEEEINDNMLNKDYHQDSQGAIDEINNPSLIDAPVIEPNGLTIVEDEV</sequence>
<accession>A0AAV0AEJ7</accession>
<dbReference type="PANTHER" id="PTHR13507">
    <property type="entry name" value="PRKR-INTERACTING PROTEIN 1"/>
    <property type="match status" value="1"/>
</dbReference>
<feature type="compositionally biased region" description="Basic and acidic residues" evidence="1">
    <location>
        <begin position="98"/>
        <end position="135"/>
    </location>
</feature>
<dbReference type="InterPro" id="IPR009548">
    <property type="entry name" value="Prkrip1"/>
</dbReference>
<dbReference type="AlphaFoldDB" id="A0AAV0AEJ7"/>
<evidence type="ECO:0008006" key="4">
    <source>
        <dbReference type="Google" id="ProtNLM"/>
    </source>
</evidence>
<feature type="compositionally biased region" description="Basic and acidic residues" evidence="1">
    <location>
        <begin position="62"/>
        <end position="75"/>
    </location>
</feature>
<feature type="compositionally biased region" description="Basic and acidic residues" evidence="1">
    <location>
        <begin position="202"/>
        <end position="212"/>
    </location>
</feature>
<dbReference type="GO" id="GO:0019901">
    <property type="term" value="F:protein kinase binding"/>
    <property type="evidence" value="ECO:0007669"/>
    <property type="project" value="TreeGrafter"/>
</dbReference>
<feature type="compositionally biased region" description="Basic and acidic residues" evidence="1">
    <location>
        <begin position="163"/>
        <end position="177"/>
    </location>
</feature>
<evidence type="ECO:0000313" key="2">
    <source>
        <dbReference type="EMBL" id="CAH7666502.1"/>
    </source>
</evidence>
<feature type="non-terminal residue" evidence="2">
    <location>
        <position position="1"/>
    </location>
</feature>
<feature type="compositionally biased region" description="Basic residues" evidence="1">
    <location>
        <begin position="136"/>
        <end position="159"/>
    </location>
</feature>
<dbReference type="GO" id="GO:0003725">
    <property type="term" value="F:double-stranded RNA binding"/>
    <property type="evidence" value="ECO:0007669"/>
    <property type="project" value="InterPro"/>
</dbReference>
<proteinExistence type="predicted"/>
<reference evidence="2" key="1">
    <citation type="submission" date="2022-06" db="EMBL/GenBank/DDBJ databases">
        <authorList>
            <consortium name="SYNGENTA / RWTH Aachen University"/>
        </authorList>
    </citation>
    <scope>NUCLEOTIDE SEQUENCE</scope>
</reference>
<comment type="caution">
    <text evidence="2">The sequence shown here is derived from an EMBL/GenBank/DDBJ whole genome shotgun (WGS) entry which is preliminary data.</text>
</comment>
<name>A0AAV0AEJ7_PHAPC</name>
<dbReference type="GO" id="GO:0005730">
    <property type="term" value="C:nucleolus"/>
    <property type="evidence" value="ECO:0007669"/>
    <property type="project" value="TreeGrafter"/>
</dbReference>
<keyword evidence="3" id="KW-1185">Reference proteome</keyword>
<feature type="compositionally biased region" description="Acidic residues" evidence="1">
    <location>
        <begin position="213"/>
        <end position="222"/>
    </location>
</feature>
<dbReference type="EMBL" id="CALTRL010000115">
    <property type="protein sequence ID" value="CAH7666502.1"/>
    <property type="molecule type" value="Genomic_DNA"/>
</dbReference>
<protein>
    <recommendedName>
        <fullName evidence="4">DUF1168-domain-containing protein</fullName>
    </recommendedName>
</protein>
<evidence type="ECO:0000313" key="3">
    <source>
        <dbReference type="Proteomes" id="UP001153365"/>
    </source>
</evidence>
<dbReference type="GO" id="GO:0004860">
    <property type="term" value="F:protein kinase inhibitor activity"/>
    <property type="evidence" value="ECO:0007669"/>
    <property type="project" value="TreeGrafter"/>
</dbReference>
<evidence type="ECO:0000256" key="1">
    <source>
        <dbReference type="SAM" id="MobiDB-lite"/>
    </source>
</evidence>
<organism evidence="2 3">
    <name type="scientific">Phakopsora pachyrhizi</name>
    <name type="common">Asian soybean rust disease fungus</name>
    <dbReference type="NCBI Taxonomy" id="170000"/>
    <lineage>
        <taxon>Eukaryota</taxon>
        <taxon>Fungi</taxon>
        <taxon>Dikarya</taxon>
        <taxon>Basidiomycota</taxon>
        <taxon>Pucciniomycotina</taxon>
        <taxon>Pucciniomycetes</taxon>
        <taxon>Pucciniales</taxon>
        <taxon>Phakopsoraceae</taxon>
        <taxon>Phakopsora</taxon>
    </lineage>
</organism>
<dbReference type="Proteomes" id="UP001153365">
    <property type="component" value="Unassembled WGS sequence"/>
</dbReference>